<gene>
    <name evidence="1" type="ORF">PIB30_047106</name>
</gene>
<accession>A0ABU6QGL4</accession>
<sequence>MEAYQGRTVFGKVFCAEKLNTRDKLARCSLIQMQMARNDKVFKNHTTKMEEAISKDGWWSPTAIAIGCQRSHQRQAVVVGAESQ</sequence>
<protein>
    <submittedName>
        <fullName evidence="1">Uncharacterized protein</fullName>
    </submittedName>
</protein>
<proteinExistence type="predicted"/>
<keyword evidence="2" id="KW-1185">Reference proteome</keyword>
<name>A0ABU6QGL4_9FABA</name>
<evidence type="ECO:0000313" key="1">
    <source>
        <dbReference type="EMBL" id="MED6110887.1"/>
    </source>
</evidence>
<organism evidence="1 2">
    <name type="scientific">Stylosanthes scabra</name>
    <dbReference type="NCBI Taxonomy" id="79078"/>
    <lineage>
        <taxon>Eukaryota</taxon>
        <taxon>Viridiplantae</taxon>
        <taxon>Streptophyta</taxon>
        <taxon>Embryophyta</taxon>
        <taxon>Tracheophyta</taxon>
        <taxon>Spermatophyta</taxon>
        <taxon>Magnoliopsida</taxon>
        <taxon>eudicotyledons</taxon>
        <taxon>Gunneridae</taxon>
        <taxon>Pentapetalae</taxon>
        <taxon>rosids</taxon>
        <taxon>fabids</taxon>
        <taxon>Fabales</taxon>
        <taxon>Fabaceae</taxon>
        <taxon>Papilionoideae</taxon>
        <taxon>50 kb inversion clade</taxon>
        <taxon>dalbergioids sensu lato</taxon>
        <taxon>Dalbergieae</taxon>
        <taxon>Pterocarpus clade</taxon>
        <taxon>Stylosanthes</taxon>
    </lineage>
</organism>
<comment type="caution">
    <text evidence="1">The sequence shown here is derived from an EMBL/GenBank/DDBJ whole genome shotgun (WGS) entry which is preliminary data.</text>
</comment>
<reference evidence="1 2" key="1">
    <citation type="journal article" date="2023" name="Plants (Basel)">
        <title>Bridging the Gap: Combining Genomics and Transcriptomics Approaches to Understand Stylosanthes scabra, an Orphan Legume from the Brazilian Caatinga.</title>
        <authorList>
            <person name="Ferreira-Neto J.R.C."/>
            <person name="da Silva M.D."/>
            <person name="Binneck E."/>
            <person name="de Melo N.F."/>
            <person name="da Silva R.H."/>
            <person name="de Melo A.L.T.M."/>
            <person name="Pandolfi V."/>
            <person name="Bustamante F.O."/>
            <person name="Brasileiro-Vidal A.C."/>
            <person name="Benko-Iseppon A.M."/>
        </authorList>
    </citation>
    <scope>NUCLEOTIDE SEQUENCE [LARGE SCALE GENOMIC DNA]</scope>
    <source>
        <tissue evidence="1">Leaves</tissue>
    </source>
</reference>
<dbReference type="EMBL" id="JASCZI010000299">
    <property type="protein sequence ID" value="MED6110887.1"/>
    <property type="molecule type" value="Genomic_DNA"/>
</dbReference>
<dbReference type="Proteomes" id="UP001341840">
    <property type="component" value="Unassembled WGS sequence"/>
</dbReference>
<evidence type="ECO:0000313" key="2">
    <source>
        <dbReference type="Proteomes" id="UP001341840"/>
    </source>
</evidence>